<name>A0A918EYI2_9ACTN</name>
<organism evidence="2 3">
    <name type="scientific">Streptomyces ruber</name>
    <dbReference type="NCBI Taxonomy" id="83378"/>
    <lineage>
        <taxon>Bacteria</taxon>
        <taxon>Bacillati</taxon>
        <taxon>Actinomycetota</taxon>
        <taxon>Actinomycetes</taxon>
        <taxon>Kitasatosporales</taxon>
        <taxon>Streptomycetaceae</taxon>
        <taxon>Streptomyces</taxon>
    </lineage>
</organism>
<sequence length="208" mass="21600">MEVAHEAGVHECDALVAGHLGEQCLGVTGVGGDPHVEAQLPQLALQGRSGDRLTGEDGGRQTNSLPGCRRGAPACAWVGRPWSSLGAGRRVGRGYRMMRSGRSPPVNGTLDRLCSASAAIIIGDSGPAPQTAVVYRPIYGGTYGTRRSATRLAEHAVAAPHTRGGGRARLAGPPPASPVTCGSTLRHFRRSEQMTTVFSAALPDTPHP</sequence>
<reference evidence="2" key="1">
    <citation type="journal article" date="2014" name="Int. J. Syst. Evol. Microbiol.">
        <title>Complete genome sequence of Corynebacterium casei LMG S-19264T (=DSM 44701T), isolated from a smear-ripened cheese.</title>
        <authorList>
            <consortium name="US DOE Joint Genome Institute (JGI-PGF)"/>
            <person name="Walter F."/>
            <person name="Albersmeier A."/>
            <person name="Kalinowski J."/>
            <person name="Ruckert C."/>
        </authorList>
    </citation>
    <scope>NUCLEOTIDE SEQUENCE</scope>
    <source>
        <strain evidence="2">JCM 3131</strain>
    </source>
</reference>
<feature type="compositionally biased region" description="Basic and acidic residues" evidence="1">
    <location>
        <begin position="49"/>
        <end position="59"/>
    </location>
</feature>
<feature type="region of interest" description="Disordered" evidence="1">
    <location>
        <begin position="160"/>
        <end position="179"/>
    </location>
</feature>
<gene>
    <name evidence="2" type="ORF">GCM10010145_65170</name>
</gene>
<feature type="region of interest" description="Disordered" evidence="1">
    <location>
        <begin position="46"/>
        <end position="66"/>
    </location>
</feature>
<dbReference type="Proteomes" id="UP000620156">
    <property type="component" value="Unassembled WGS sequence"/>
</dbReference>
<evidence type="ECO:0000313" key="3">
    <source>
        <dbReference type="Proteomes" id="UP000620156"/>
    </source>
</evidence>
<comment type="caution">
    <text evidence="2">The sequence shown here is derived from an EMBL/GenBank/DDBJ whole genome shotgun (WGS) entry which is preliminary data.</text>
</comment>
<evidence type="ECO:0000256" key="1">
    <source>
        <dbReference type="SAM" id="MobiDB-lite"/>
    </source>
</evidence>
<proteinExistence type="predicted"/>
<keyword evidence="3" id="KW-1185">Reference proteome</keyword>
<protein>
    <submittedName>
        <fullName evidence="2">Uncharacterized protein</fullName>
    </submittedName>
</protein>
<evidence type="ECO:0000313" key="2">
    <source>
        <dbReference type="EMBL" id="GGQ86734.1"/>
    </source>
</evidence>
<dbReference type="EMBL" id="BMQK01000025">
    <property type="protein sequence ID" value="GGQ86734.1"/>
    <property type="molecule type" value="Genomic_DNA"/>
</dbReference>
<dbReference type="AlphaFoldDB" id="A0A918EYI2"/>
<reference evidence="2" key="2">
    <citation type="submission" date="2020-09" db="EMBL/GenBank/DDBJ databases">
        <authorList>
            <person name="Sun Q."/>
            <person name="Ohkuma M."/>
        </authorList>
    </citation>
    <scope>NUCLEOTIDE SEQUENCE</scope>
    <source>
        <strain evidence="2">JCM 3131</strain>
    </source>
</reference>
<accession>A0A918EYI2</accession>